<keyword evidence="3" id="KW-1185">Reference proteome</keyword>
<feature type="domain" description="Helix-turn-helix" evidence="1">
    <location>
        <begin position="46"/>
        <end position="88"/>
    </location>
</feature>
<dbReference type="RefSeq" id="WP_238293031.1">
    <property type="nucleotide sequence ID" value="NZ_BPQS01000062.1"/>
</dbReference>
<comment type="caution">
    <text evidence="2">The sequence shown here is derived from an EMBL/GenBank/DDBJ whole genome shotgun (WGS) entry which is preliminary data.</text>
</comment>
<dbReference type="EMBL" id="JAUFPT010000063">
    <property type="protein sequence ID" value="MDN3572946.1"/>
    <property type="molecule type" value="Genomic_DNA"/>
</dbReference>
<gene>
    <name evidence="2" type="ORF">QWZ18_20240</name>
</gene>
<evidence type="ECO:0000313" key="2">
    <source>
        <dbReference type="EMBL" id="MDN3572946.1"/>
    </source>
</evidence>
<evidence type="ECO:0000313" key="3">
    <source>
        <dbReference type="Proteomes" id="UP001244297"/>
    </source>
</evidence>
<dbReference type="Proteomes" id="UP001244297">
    <property type="component" value="Unassembled WGS sequence"/>
</dbReference>
<evidence type="ECO:0000259" key="1">
    <source>
        <dbReference type="Pfam" id="PF12728"/>
    </source>
</evidence>
<reference evidence="3" key="1">
    <citation type="journal article" date="2019" name="Int. J. Syst. Evol. Microbiol.">
        <title>The Global Catalogue of Microorganisms (GCM) 10K type strain sequencing project: providing services to taxonomists for standard genome sequencing and annotation.</title>
        <authorList>
            <consortium name="The Broad Institute Genomics Platform"/>
            <consortium name="The Broad Institute Genome Sequencing Center for Infectious Disease"/>
            <person name="Wu L."/>
            <person name="Ma J."/>
        </authorList>
    </citation>
    <scope>NUCLEOTIDE SEQUENCE [LARGE SCALE GENOMIC DNA]</scope>
    <source>
        <strain evidence="3">CECT 7806</strain>
    </source>
</reference>
<organism evidence="2 3">
    <name type="scientific">Methylobacterium longum</name>
    <dbReference type="NCBI Taxonomy" id="767694"/>
    <lineage>
        <taxon>Bacteria</taxon>
        <taxon>Pseudomonadati</taxon>
        <taxon>Pseudomonadota</taxon>
        <taxon>Alphaproteobacteria</taxon>
        <taxon>Hyphomicrobiales</taxon>
        <taxon>Methylobacteriaceae</taxon>
        <taxon>Methylobacterium</taxon>
    </lineage>
</organism>
<sequence>MISLTEVARPLMTTHSVSQTKAAASVADLAQADFADLMREMTVDVETTGRLLKLSRNTTYKALRNGEIPSVRVGAQYRVPTAKLRAMLGVSMPETAAA</sequence>
<accession>A0ABT8ASW6</accession>
<protein>
    <submittedName>
        <fullName evidence="2">Helix-turn-helix domain-containing protein</fullName>
    </submittedName>
</protein>
<proteinExistence type="predicted"/>
<dbReference type="Pfam" id="PF12728">
    <property type="entry name" value="HTH_17"/>
    <property type="match status" value="1"/>
</dbReference>
<dbReference type="InterPro" id="IPR010093">
    <property type="entry name" value="SinI_DNA-bd"/>
</dbReference>
<dbReference type="NCBIfam" id="TIGR01764">
    <property type="entry name" value="excise"/>
    <property type="match status" value="1"/>
</dbReference>
<name>A0ABT8ASW6_9HYPH</name>
<dbReference type="InterPro" id="IPR041657">
    <property type="entry name" value="HTH_17"/>
</dbReference>